<dbReference type="EMBL" id="JBBPBN010000004">
    <property type="protein sequence ID" value="KAK9042606.1"/>
    <property type="molecule type" value="Genomic_DNA"/>
</dbReference>
<dbReference type="PANTHER" id="PTHR44259:SF114">
    <property type="entry name" value="OS06G0707300 PROTEIN"/>
    <property type="match status" value="1"/>
</dbReference>
<evidence type="ECO:0000259" key="1">
    <source>
        <dbReference type="Pfam" id="PF03478"/>
    </source>
</evidence>
<reference evidence="2 3" key="1">
    <citation type="journal article" date="2024" name="G3 (Bethesda)">
        <title>Genome assembly of Hibiscus sabdariffa L. provides insights into metabolisms of medicinal natural products.</title>
        <authorList>
            <person name="Kim T."/>
        </authorList>
    </citation>
    <scope>NUCLEOTIDE SEQUENCE [LARGE SCALE GENOMIC DNA]</scope>
    <source>
        <strain evidence="2">TK-2024</strain>
        <tissue evidence="2">Old leaves</tissue>
    </source>
</reference>
<accession>A0ABR2TZ97</accession>
<organism evidence="2 3">
    <name type="scientific">Hibiscus sabdariffa</name>
    <name type="common">roselle</name>
    <dbReference type="NCBI Taxonomy" id="183260"/>
    <lineage>
        <taxon>Eukaryota</taxon>
        <taxon>Viridiplantae</taxon>
        <taxon>Streptophyta</taxon>
        <taxon>Embryophyta</taxon>
        <taxon>Tracheophyta</taxon>
        <taxon>Spermatophyta</taxon>
        <taxon>Magnoliopsida</taxon>
        <taxon>eudicotyledons</taxon>
        <taxon>Gunneridae</taxon>
        <taxon>Pentapetalae</taxon>
        <taxon>rosids</taxon>
        <taxon>malvids</taxon>
        <taxon>Malvales</taxon>
        <taxon>Malvaceae</taxon>
        <taxon>Malvoideae</taxon>
        <taxon>Hibiscus</taxon>
    </lineage>
</organism>
<comment type="caution">
    <text evidence="2">The sequence shown here is derived from an EMBL/GenBank/DDBJ whole genome shotgun (WGS) entry which is preliminary data.</text>
</comment>
<dbReference type="Proteomes" id="UP001396334">
    <property type="component" value="Unassembled WGS sequence"/>
</dbReference>
<keyword evidence="3" id="KW-1185">Reference proteome</keyword>
<sequence>MGGWSKIPEGLVRIIEEKLDLYQDKVKCRCVCSSWRLCLPKMPHQKQNLLPWLLVPLETKAETSFGFFDPLEKKVHCLKLSDPHKEMMFRGSSHGWVVNLDKNNSICLINPLTGAQVKLPPRTKFPDVGNYRPNKPGNEFGLRADTRPPFLTLSKDTVRNQFLEKVVLSSSPQSDEDFVAVAIYGVSSWLAYYKRRDNKWSALDRSNCCDVIFYQQQLYAVLCDGTVMVYNIHGSLQKKTVVSKFSKGLVSRYYLVESSGGLIMVYRHVRCYSEIDLVEPDSRTIYLYKTCGFRIFKLDTSRGEWDEIQSIGDDILFLGFNSSFSMSSKNFPGHAANCIYFTDDSILFHLQGIAGGFDIGIFNLSDGSIQHLPGYKTCESEISIWPPPVWFMPNFIN</sequence>
<dbReference type="InterPro" id="IPR050942">
    <property type="entry name" value="F-box_BR-signaling"/>
</dbReference>
<name>A0ABR2TZ97_9ROSI</name>
<protein>
    <recommendedName>
        <fullName evidence="1">KIB1-4 beta-propeller domain-containing protein</fullName>
    </recommendedName>
</protein>
<dbReference type="PANTHER" id="PTHR44259">
    <property type="entry name" value="OS07G0183000 PROTEIN-RELATED"/>
    <property type="match status" value="1"/>
</dbReference>
<dbReference type="Pfam" id="PF03478">
    <property type="entry name" value="Beta-prop_KIB1-4"/>
    <property type="match status" value="1"/>
</dbReference>
<feature type="domain" description="KIB1-4 beta-propeller" evidence="1">
    <location>
        <begin position="67"/>
        <end position="363"/>
    </location>
</feature>
<evidence type="ECO:0000313" key="3">
    <source>
        <dbReference type="Proteomes" id="UP001396334"/>
    </source>
</evidence>
<evidence type="ECO:0000313" key="2">
    <source>
        <dbReference type="EMBL" id="KAK9042606.1"/>
    </source>
</evidence>
<proteinExistence type="predicted"/>
<gene>
    <name evidence="2" type="ORF">V6N11_017673</name>
</gene>
<dbReference type="InterPro" id="IPR005174">
    <property type="entry name" value="KIB1-4_b-propeller"/>
</dbReference>